<dbReference type="EMBL" id="BGZK01000844">
    <property type="protein sequence ID" value="GBP62593.1"/>
    <property type="molecule type" value="Genomic_DNA"/>
</dbReference>
<comment type="caution">
    <text evidence="1">The sequence shown here is derived from an EMBL/GenBank/DDBJ whole genome shotgun (WGS) entry which is preliminary data.</text>
</comment>
<name>A0A4C1XHE2_EUMVA</name>
<dbReference type="Proteomes" id="UP000299102">
    <property type="component" value="Unassembled WGS sequence"/>
</dbReference>
<evidence type="ECO:0000313" key="2">
    <source>
        <dbReference type="Proteomes" id="UP000299102"/>
    </source>
</evidence>
<dbReference type="AlphaFoldDB" id="A0A4C1XHE2"/>
<keyword evidence="2" id="KW-1185">Reference proteome</keyword>
<organism evidence="1 2">
    <name type="scientific">Eumeta variegata</name>
    <name type="common">Bagworm moth</name>
    <name type="synonym">Eumeta japonica</name>
    <dbReference type="NCBI Taxonomy" id="151549"/>
    <lineage>
        <taxon>Eukaryota</taxon>
        <taxon>Metazoa</taxon>
        <taxon>Ecdysozoa</taxon>
        <taxon>Arthropoda</taxon>
        <taxon>Hexapoda</taxon>
        <taxon>Insecta</taxon>
        <taxon>Pterygota</taxon>
        <taxon>Neoptera</taxon>
        <taxon>Endopterygota</taxon>
        <taxon>Lepidoptera</taxon>
        <taxon>Glossata</taxon>
        <taxon>Ditrysia</taxon>
        <taxon>Tineoidea</taxon>
        <taxon>Psychidae</taxon>
        <taxon>Oiketicinae</taxon>
        <taxon>Eumeta</taxon>
    </lineage>
</organism>
<accession>A0A4C1XHE2</accession>
<reference evidence="1 2" key="1">
    <citation type="journal article" date="2019" name="Commun. Biol.">
        <title>The bagworm genome reveals a unique fibroin gene that provides high tensile strength.</title>
        <authorList>
            <person name="Kono N."/>
            <person name="Nakamura H."/>
            <person name="Ohtoshi R."/>
            <person name="Tomita M."/>
            <person name="Numata K."/>
            <person name="Arakawa K."/>
        </authorList>
    </citation>
    <scope>NUCLEOTIDE SEQUENCE [LARGE SCALE GENOMIC DNA]</scope>
</reference>
<gene>
    <name evidence="1" type="ORF">EVAR_47030_1</name>
</gene>
<protein>
    <submittedName>
        <fullName evidence="1">Uncharacterized protein</fullName>
    </submittedName>
</protein>
<proteinExistence type="predicted"/>
<evidence type="ECO:0000313" key="1">
    <source>
        <dbReference type="EMBL" id="GBP62593.1"/>
    </source>
</evidence>
<sequence>MDAGTGRDVRRMPAAPRGRLINREKCYLRPRFTHADMRRMEKERLHDNLSGRPRRDRNISRFGHDQLYYCRLTNSAL</sequence>